<protein>
    <submittedName>
        <fullName evidence="1">Uncharacterized protein</fullName>
    </submittedName>
</protein>
<reference evidence="1" key="2">
    <citation type="submission" date="2018-05" db="EMBL/GenBank/DDBJ databases">
        <title>OmerRS3 (Oryza meridionalis Reference Sequence Version 3).</title>
        <authorList>
            <person name="Zhang J."/>
            <person name="Kudrna D."/>
            <person name="Lee S."/>
            <person name="Talag J."/>
            <person name="Welchert J."/>
            <person name="Wing R.A."/>
        </authorList>
    </citation>
    <scope>NUCLEOTIDE SEQUENCE [LARGE SCALE GENOMIC DNA]</scope>
    <source>
        <strain evidence="1">cv. OR44</strain>
    </source>
</reference>
<name>A0A0E0BW36_9ORYZ</name>
<dbReference type="AlphaFoldDB" id="A0A0E0BW36"/>
<evidence type="ECO:0000313" key="1">
    <source>
        <dbReference type="EnsemblPlants" id="OMERI01G00560.1"/>
    </source>
</evidence>
<dbReference type="Proteomes" id="UP000008021">
    <property type="component" value="Chromosome 1"/>
</dbReference>
<proteinExistence type="predicted"/>
<sequence length="63" mass="7000">MMNLSNGCYFIDEFFSISCRLVVNWLSCSSRMNQDSIDNAATKSDKSVMPEGNVIPMDSATKV</sequence>
<dbReference type="EnsemblPlants" id="OMERI01G00560.1">
    <property type="protein sequence ID" value="OMERI01G00560.1"/>
    <property type="gene ID" value="OMERI01G00560"/>
</dbReference>
<evidence type="ECO:0000313" key="2">
    <source>
        <dbReference type="Proteomes" id="UP000008021"/>
    </source>
</evidence>
<accession>A0A0E0BW36</accession>
<reference evidence="1" key="1">
    <citation type="submission" date="2015-04" db="UniProtKB">
        <authorList>
            <consortium name="EnsemblPlants"/>
        </authorList>
    </citation>
    <scope>IDENTIFICATION</scope>
</reference>
<organism evidence="1">
    <name type="scientific">Oryza meridionalis</name>
    <dbReference type="NCBI Taxonomy" id="40149"/>
    <lineage>
        <taxon>Eukaryota</taxon>
        <taxon>Viridiplantae</taxon>
        <taxon>Streptophyta</taxon>
        <taxon>Embryophyta</taxon>
        <taxon>Tracheophyta</taxon>
        <taxon>Spermatophyta</taxon>
        <taxon>Magnoliopsida</taxon>
        <taxon>Liliopsida</taxon>
        <taxon>Poales</taxon>
        <taxon>Poaceae</taxon>
        <taxon>BOP clade</taxon>
        <taxon>Oryzoideae</taxon>
        <taxon>Oryzeae</taxon>
        <taxon>Oryzinae</taxon>
        <taxon>Oryza</taxon>
    </lineage>
</organism>
<dbReference type="Gramene" id="OMERI01G00560.1">
    <property type="protein sequence ID" value="OMERI01G00560.1"/>
    <property type="gene ID" value="OMERI01G00560"/>
</dbReference>
<keyword evidence="2" id="KW-1185">Reference proteome</keyword>
<dbReference type="HOGENOM" id="CLU_2889595_0_0_1"/>